<organism evidence="2 3">
    <name type="scientific">Tricholomella constricta</name>
    <dbReference type="NCBI Taxonomy" id="117010"/>
    <lineage>
        <taxon>Eukaryota</taxon>
        <taxon>Fungi</taxon>
        <taxon>Dikarya</taxon>
        <taxon>Basidiomycota</taxon>
        <taxon>Agaricomycotina</taxon>
        <taxon>Agaricomycetes</taxon>
        <taxon>Agaricomycetidae</taxon>
        <taxon>Agaricales</taxon>
        <taxon>Tricholomatineae</taxon>
        <taxon>Lyophyllaceae</taxon>
        <taxon>Tricholomella</taxon>
    </lineage>
</organism>
<reference evidence="2 3" key="1">
    <citation type="journal article" date="2020" name="ISME J.">
        <title>Uncovering the hidden diversity of litter-decomposition mechanisms in mushroom-forming fungi.</title>
        <authorList>
            <person name="Floudas D."/>
            <person name="Bentzer J."/>
            <person name="Ahren D."/>
            <person name="Johansson T."/>
            <person name="Persson P."/>
            <person name="Tunlid A."/>
        </authorList>
    </citation>
    <scope>NUCLEOTIDE SEQUENCE [LARGE SCALE GENOMIC DNA]</scope>
    <source>
        <strain evidence="2 3">CBS 661.87</strain>
    </source>
</reference>
<dbReference type="AlphaFoldDB" id="A0A8H5HKH3"/>
<feature type="region of interest" description="Disordered" evidence="1">
    <location>
        <begin position="1"/>
        <end position="40"/>
    </location>
</feature>
<evidence type="ECO:0000313" key="3">
    <source>
        <dbReference type="Proteomes" id="UP000565441"/>
    </source>
</evidence>
<dbReference type="EMBL" id="JAACJP010000004">
    <property type="protein sequence ID" value="KAF5384859.1"/>
    <property type="molecule type" value="Genomic_DNA"/>
</dbReference>
<comment type="caution">
    <text evidence="2">The sequence shown here is derived from an EMBL/GenBank/DDBJ whole genome shotgun (WGS) entry which is preliminary data.</text>
</comment>
<dbReference type="Proteomes" id="UP000565441">
    <property type="component" value="Unassembled WGS sequence"/>
</dbReference>
<keyword evidence="3" id="KW-1185">Reference proteome</keyword>
<name>A0A8H5HKH3_9AGAR</name>
<protein>
    <submittedName>
        <fullName evidence="2">Uncharacterized protein</fullName>
    </submittedName>
</protein>
<proteinExistence type="predicted"/>
<accession>A0A8H5HKH3</accession>
<evidence type="ECO:0000313" key="2">
    <source>
        <dbReference type="EMBL" id="KAF5384859.1"/>
    </source>
</evidence>
<evidence type="ECO:0000256" key="1">
    <source>
        <dbReference type="SAM" id="MobiDB-lite"/>
    </source>
</evidence>
<sequence length="71" mass="7697">MTISLQHSHPHSPQAPNPKPPTQARGRGISAQHGERPSDFDFESEAVLWRKGSAACFGPAAFGPTMIETRD</sequence>
<gene>
    <name evidence="2" type="ORF">D9615_000929</name>
</gene>